<feature type="transmembrane region" description="Helical" evidence="4">
    <location>
        <begin position="186"/>
        <end position="206"/>
    </location>
</feature>
<dbReference type="EMBL" id="JBHSBU010000001">
    <property type="protein sequence ID" value="MFC4159720.1"/>
    <property type="molecule type" value="Genomic_DNA"/>
</dbReference>
<comment type="similarity">
    <text evidence="2">Belongs to the methyl-accepting chemotaxis (MCP) protein family.</text>
</comment>
<keyword evidence="4" id="KW-0472">Membrane</keyword>
<dbReference type="Pfam" id="PF00672">
    <property type="entry name" value="HAMP"/>
    <property type="match status" value="1"/>
</dbReference>
<dbReference type="PROSITE" id="PS50885">
    <property type="entry name" value="HAMP"/>
    <property type="match status" value="1"/>
</dbReference>
<evidence type="ECO:0000259" key="6">
    <source>
        <dbReference type="PROSITE" id="PS50885"/>
    </source>
</evidence>
<dbReference type="InterPro" id="IPR047347">
    <property type="entry name" value="YvaQ-like_sensor"/>
</dbReference>
<proteinExistence type="inferred from homology"/>
<dbReference type="InterPro" id="IPR024478">
    <property type="entry name" value="HlyB_4HB_MCP"/>
</dbReference>
<organism evidence="7 8">
    <name type="scientific">Chitinimonas lacunae</name>
    <dbReference type="NCBI Taxonomy" id="1963018"/>
    <lineage>
        <taxon>Bacteria</taxon>
        <taxon>Pseudomonadati</taxon>
        <taxon>Pseudomonadota</taxon>
        <taxon>Betaproteobacteria</taxon>
        <taxon>Neisseriales</taxon>
        <taxon>Chitinibacteraceae</taxon>
        <taxon>Chitinimonas</taxon>
    </lineage>
</organism>
<dbReference type="Pfam" id="PF00015">
    <property type="entry name" value="MCPsignal"/>
    <property type="match status" value="1"/>
</dbReference>
<dbReference type="Gene3D" id="1.10.287.950">
    <property type="entry name" value="Methyl-accepting chemotaxis protein"/>
    <property type="match status" value="1"/>
</dbReference>
<evidence type="ECO:0000313" key="8">
    <source>
        <dbReference type="Proteomes" id="UP001595791"/>
    </source>
</evidence>
<accession>A0ABV8MR09</accession>
<dbReference type="Pfam" id="PF12729">
    <property type="entry name" value="4HB_MCP_1"/>
    <property type="match status" value="1"/>
</dbReference>
<feature type="domain" description="Methyl-accepting transducer" evidence="5">
    <location>
        <begin position="265"/>
        <end position="501"/>
    </location>
</feature>
<dbReference type="PANTHER" id="PTHR32089:SF112">
    <property type="entry name" value="LYSOZYME-LIKE PROTEIN-RELATED"/>
    <property type="match status" value="1"/>
</dbReference>
<dbReference type="CDD" id="cd06225">
    <property type="entry name" value="HAMP"/>
    <property type="match status" value="1"/>
</dbReference>
<keyword evidence="8" id="KW-1185">Reference proteome</keyword>
<evidence type="ECO:0000313" key="7">
    <source>
        <dbReference type="EMBL" id="MFC4159720.1"/>
    </source>
</evidence>
<dbReference type="PANTHER" id="PTHR32089">
    <property type="entry name" value="METHYL-ACCEPTING CHEMOTAXIS PROTEIN MCPB"/>
    <property type="match status" value="1"/>
</dbReference>
<name>A0ABV8MR09_9NEIS</name>
<dbReference type="SMART" id="SM00304">
    <property type="entry name" value="HAMP"/>
    <property type="match status" value="2"/>
</dbReference>
<dbReference type="CDD" id="cd11386">
    <property type="entry name" value="MCP_signal"/>
    <property type="match status" value="1"/>
</dbReference>
<feature type="domain" description="HAMP" evidence="6">
    <location>
        <begin position="207"/>
        <end position="260"/>
    </location>
</feature>
<dbReference type="RefSeq" id="WP_378163783.1">
    <property type="nucleotide sequence ID" value="NZ_JBHSBU010000001.1"/>
</dbReference>
<evidence type="ECO:0000256" key="4">
    <source>
        <dbReference type="SAM" id="Phobius"/>
    </source>
</evidence>
<keyword evidence="1 3" id="KW-0807">Transducer</keyword>
<reference evidence="8" key="1">
    <citation type="journal article" date="2019" name="Int. J. Syst. Evol. Microbiol.">
        <title>The Global Catalogue of Microorganisms (GCM) 10K type strain sequencing project: providing services to taxonomists for standard genome sequencing and annotation.</title>
        <authorList>
            <consortium name="The Broad Institute Genomics Platform"/>
            <consortium name="The Broad Institute Genome Sequencing Center for Infectious Disease"/>
            <person name="Wu L."/>
            <person name="Ma J."/>
        </authorList>
    </citation>
    <scope>NUCLEOTIDE SEQUENCE [LARGE SCALE GENOMIC DNA]</scope>
    <source>
        <strain evidence="8">LMG 29894</strain>
    </source>
</reference>
<evidence type="ECO:0000259" key="5">
    <source>
        <dbReference type="PROSITE" id="PS50111"/>
    </source>
</evidence>
<comment type="caution">
    <text evidence="7">The sequence shown here is derived from an EMBL/GenBank/DDBJ whole genome shotgun (WGS) entry which is preliminary data.</text>
</comment>
<evidence type="ECO:0000256" key="1">
    <source>
        <dbReference type="ARBA" id="ARBA00023224"/>
    </source>
</evidence>
<keyword evidence="4" id="KW-1133">Transmembrane helix</keyword>
<protein>
    <submittedName>
        <fullName evidence="7">Methyl-accepting chemotaxis protein</fullName>
    </submittedName>
</protein>
<keyword evidence="4" id="KW-0812">Transmembrane</keyword>
<gene>
    <name evidence="7" type="ORF">ACFOW7_10210</name>
</gene>
<evidence type="ECO:0000256" key="2">
    <source>
        <dbReference type="ARBA" id="ARBA00029447"/>
    </source>
</evidence>
<dbReference type="CDD" id="cd19411">
    <property type="entry name" value="MCP2201-like_sensor"/>
    <property type="match status" value="1"/>
</dbReference>
<dbReference type="Proteomes" id="UP001595791">
    <property type="component" value="Unassembled WGS sequence"/>
</dbReference>
<evidence type="ECO:0000256" key="3">
    <source>
        <dbReference type="PROSITE-ProRule" id="PRU00284"/>
    </source>
</evidence>
<dbReference type="InterPro" id="IPR003660">
    <property type="entry name" value="HAMP_dom"/>
</dbReference>
<dbReference type="SMART" id="SM00283">
    <property type="entry name" value="MA"/>
    <property type="match status" value="1"/>
</dbReference>
<sequence length="537" mass="57908">MLISHRLILAFSILVLICAAMGLLGVAKLTSLDHAVSEITDASLPGVRYSGAMRAEAIDARNRETQLLIAKNDEEIKETLGRMGKNLESMRKFEDEYAKTVDTDEEKQNFAAYQAAHKRYLAAHAQFRKVVESGDHNAALAYFRGDSRKAFRDFLPTIDKIVDYNVVEAARRSKAAHDDYAAGRQALWVILGGALLLCLVLSVWIVRAITVPISRLQTTIRDIEQQLDFSRRVEISGRDEIAQTAQSFNQMAISVQQVVQSVAEASHKLSGMVLTLASSAKEVATGTEQQSDASSGMAAAIEELSNSISHVSDSAGEALSCSLAAGREAREGGAVIQNAVTEMNAIAGVIEQVARAIRHLGDRSGEITGIVEVIREVADQTNLLALNAAIEAARAGEQGRGFAVVADEVRKLAERTSDATRDIGAKIEAIQQSSHEVASNVDTAVKRVANGVELADAAGQTVEHITISAGQVEQQVHSISGALREQNEAGHLIANHIEQVARMTERNSQAAMVASRLAHELELIARTLQTQVARFHG</sequence>
<dbReference type="InterPro" id="IPR004089">
    <property type="entry name" value="MCPsignal_dom"/>
</dbReference>
<dbReference type="PROSITE" id="PS50111">
    <property type="entry name" value="CHEMOTAXIS_TRANSDUC_2"/>
    <property type="match status" value="1"/>
</dbReference>
<dbReference type="SUPFAM" id="SSF58104">
    <property type="entry name" value="Methyl-accepting chemotaxis protein (MCP) signaling domain"/>
    <property type="match status" value="1"/>
</dbReference>
<dbReference type="Gene3D" id="6.10.340.10">
    <property type="match status" value="1"/>
</dbReference>